<evidence type="ECO:0000313" key="1">
    <source>
        <dbReference type="EMBL" id="KAL1131864.1"/>
    </source>
</evidence>
<protein>
    <recommendedName>
        <fullName evidence="3">Pacifastin domain-containing protein</fullName>
    </recommendedName>
</protein>
<gene>
    <name evidence="1" type="ORF">AAG570_011475</name>
</gene>
<comment type="caution">
    <text evidence="1">The sequence shown here is derived from an EMBL/GenBank/DDBJ whole genome shotgun (WGS) entry which is preliminary data.</text>
</comment>
<dbReference type="EMBL" id="JBFDAA010000006">
    <property type="protein sequence ID" value="KAL1131864.1"/>
    <property type="molecule type" value="Genomic_DNA"/>
</dbReference>
<sequence>MAWVRALKKTPNGGTACPGVNYDITSFESDTLSRMAECGEYPFQKVTDGEGRARSRGCMPGEEKMRGCLLCRCLPNGREDCTKTDQCKPIRSPQLGACVPGTVQNTKCRKCVCMEDRVYQCERACAFEVHRLPSQPVVPEEDMIRFGGDPLGEISQKEVIFAID</sequence>
<name>A0ABD0Z929_9HEMI</name>
<proteinExistence type="predicted"/>
<evidence type="ECO:0000313" key="2">
    <source>
        <dbReference type="Proteomes" id="UP001558652"/>
    </source>
</evidence>
<dbReference type="Proteomes" id="UP001558652">
    <property type="component" value="Unassembled WGS sequence"/>
</dbReference>
<accession>A0ABD0Z929</accession>
<keyword evidence="2" id="KW-1185">Reference proteome</keyword>
<organism evidence="1 2">
    <name type="scientific">Ranatra chinensis</name>
    <dbReference type="NCBI Taxonomy" id="642074"/>
    <lineage>
        <taxon>Eukaryota</taxon>
        <taxon>Metazoa</taxon>
        <taxon>Ecdysozoa</taxon>
        <taxon>Arthropoda</taxon>
        <taxon>Hexapoda</taxon>
        <taxon>Insecta</taxon>
        <taxon>Pterygota</taxon>
        <taxon>Neoptera</taxon>
        <taxon>Paraneoptera</taxon>
        <taxon>Hemiptera</taxon>
        <taxon>Heteroptera</taxon>
        <taxon>Panheteroptera</taxon>
        <taxon>Nepomorpha</taxon>
        <taxon>Nepidae</taxon>
        <taxon>Ranatrinae</taxon>
        <taxon>Ranatra</taxon>
    </lineage>
</organism>
<dbReference type="AlphaFoldDB" id="A0ABD0Z929"/>
<evidence type="ECO:0008006" key="3">
    <source>
        <dbReference type="Google" id="ProtNLM"/>
    </source>
</evidence>
<reference evidence="1 2" key="1">
    <citation type="submission" date="2024-07" db="EMBL/GenBank/DDBJ databases">
        <title>Chromosome-level genome assembly of the water stick insect Ranatra chinensis (Heteroptera: Nepidae).</title>
        <authorList>
            <person name="Liu X."/>
        </authorList>
    </citation>
    <scope>NUCLEOTIDE SEQUENCE [LARGE SCALE GENOMIC DNA]</scope>
    <source>
        <strain evidence="1">Cailab_2021Rc</strain>
        <tissue evidence="1">Muscle</tissue>
    </source>
</reference>